<dbReference type="AlphaFoldDB" id="A0A0G1PN07"/>
<dbReference type="GO" id="GO:0016787">
    <property type="term" value="F:hydrolase activity"/>
    <property type="evidence" value="ECO:0007669"/>
    <property type="project" value="UniProtKB-KW"/>
</dbReference>
<protein>
    <recommendedName>
        <fullName evidence="10">Purine nucleoside phosphorylase</fullName>
    </recommendedName>
</protein>
<evidence type="ECO:0000256" key="1">
    <source>
        <dbReference type="ARBA" id="ARBA00000553"/>
    </source>
</evidence>
<evidence type="ECO:0000256" key="9">
    <source>
        <dbReference type="ARBA" id="ARBA00049893"/>
    </source>
</evidence>
<comment type="catalytic activity">
    <reaction evidence="8">
        <text>adenosine + phosphate = alpha-D-ribose 1-phosphate + adenine</text>
        <dbReference type="Rhea" id="RHEA:27642"/>
        <dbReference type="ChEBI" id="CHEBI:16335"/>
        <dbReference type="ChEBI" id="CHEBI:16708"/>
        <dbReference type="ChEBI" id="CHEBI:43474"/>
        <dbReference type="ChEBI" id="CHEBI:57720"/>
        <dbReference type="EC" id="2.4.2.1"/>
    </reaction>
    <physiologicalReaction direction="left-to-right" evidence="8">
        <dbReference type="Rhea" id="RHEA:27643"/>
    </physiologicalReaction>
</comment>
<keyword evidence="5" id="KW-0378">Hydrolase</keyword>
<comment type="catalytic activity">
    <reaction evidence="1">
        <text>inosine + phosphate = alpha-D-ribose 1-phosphate + hypoxanthine</text>
        <dbReference type="Rhea" id="RHEA:27646"/>
        <dbReference type="ChEBI" id="CHEBI:17368"/>
        <dbReference type="ChEBI" id="CHEBI:17596"/>
        <dbReference type="ChEBI" id="CHEBI:43474"/>
        <dbReference type="ChEBI" id="CHEBI:57720"/>
        <dbReference type="EC" id="2.4.2.1"/>
    </reaction>
    <physiologicalReaction direction="left-to-right" evidence="1">
        <dbReference type="Rhea" id="RHEA:27647"/>
    </physiologicalReaction>
</comment>
<dbReference type="InterPro" id="IPR003730">
    <property type="entry name" value="Cu_polyphenol_OxRdtase"/>
</dbReference>
<organism evidence="11 12">
    <name type="scientific">Candidatus Uhrbacteria bacterium GW2011_GWE2_45_35</name>
    <dbReference type="NCBI Taxonomy" id="1618993"/>
    <lineage>
        <taxon>Bacteria</taxon>
        <taxon>Candidatus Uhriibacteriota</taxon>
    </lineage>
</organism>
<keyword evidence="4" id="KW-0479">Metal-binding</keyword>
<evidence type="ECO:0000256" key="2">
    <source>
        <dbReference type="ARBA" id="ARBA00007353"/>
    </source>
</evidence>
<dbReference type="GO" id="GO:0005507">
    <property type="term" value="F:copper ion binding"/>
    <property type="evidence" value="ECO:0007669"/>
    <property type="project" value="TreeGrafter"/>
</dbReference>
<dbReference type="PANTHER" id="PTHR30616:SF2">
    <property type="entry name" value="PURINE NUCLEOSIDE PHOSPHORYLASE LACC1"/>
    <property type="match status" value="1"/>
</dbReference>
<comment type="catalytic activity">
    <reaction evidence="9">
        <text>S-methyl-5'-thioadenosine + phosphate = 5-(methylsulfanyl)-alpha-D-ribose 1-phosphate + adenine</text>
        <dbReference type="Rhea" id="RHEA:11852"/>
        <dbReference type="ChEBI" id="CHEBI:16708"/>
        <dbReference type="ChEBI" id="CHEBI:17509"/>
        <dbReference type="ChEBI" id="CHEBI:43474"/>
        <dbReference type="ChEBI" id="CHEBI:58533"/>
        <dbReference type="EC" id="2.4.2.28"/>
    </reaction>
    <physiologicalReaction direction="left-to-right" evidence="9">
        <dbReference type="Rhea" id="RHEA:11853"/>
    </physiologicalReaction>
</comment>
<evidence type="ECO:0000313" key="11">
    <source>
        <dbReference type="EMBL" id="KKU06798.1"/>
    </source>
</evidence>
<dbReference type="STRING" id="1618993.UX09_C0041G0001"/>
<keyword evidence="3" id="KW-0808">Transferase</keyword>
<evidence type="ECO:0000256" key="10">
    <source>
        <dbReference type="RuleBase" id="RU361274"/>
    </source>
</evidence>
<evidence type="ECO:0000256" key="5">
    <source>
        <dbReference type="ARBA" id="ARBA00022801"/>
    </source>
</evidence>
<dbReference type="GO" id="GO:0017061">
    <property type="term" value="F:S-methyl-5-thioadenosine phosphorylase activity"/>
    <property type="evidence" value="ECO:0007669"/>
    <property type="project" value="UniProtKB-EC"/>
</dbReference>
<dbReference type="CDD" id="cd16833">
    <property type="entry name" value="YfiH"/>
    <property type="match status" value="1"/>
</dbReference>
<dbReference type="Gene3D" id="3.60.140.10">
    <property type="entry name" value="CNF1/YfiH-like putative cysteine hydrolases"/>
    <property type="match status" value="1"/>
</dbReference>
<evidence type="ECO:0000256" key="6">
    <source>
        <dbReference type="ARBA" id="ARBA00022833"/>
    </source>
</evidence>
<dbReference type="Pfam" id="PF02578">
    <property type="entry name" value="Cu-oxidase_4"/>
    <property type="match status" value="1"/>
</dbReference>
<gene>
    <name evidence="11" type="ORF">UX09_C0041G0001</name>
</gene>
<proteinExistence type="inferred from homology"/>
<comment type="catalytic activity">
    <reaction evidence="7">
        <text>adenosine + H2O + H(+) = inosine + NH4(+)</text>
        <dbReference type="Rhea" id="RHEA:24408"/>
        <dbReference type="ChEBI" id="CHEBI:15377"/>
        <dbReference type="ChEBI" id="CHEBI:15378"/>
        <dbReference type="ChEBI" id="CHEBI:16335"/>
        <dbReference type="ChEBI" id="CHEBI:17596"/>
        <dbReference type="ChEBI" id="CHEBI:28938"/>
        <dbReference type="EC" id="3.5.4.4"/>
    </reaction>
    <physiologicalReaction direction="left-to-right" evidence="7">
        <dbReference type="Rhea" id="RHEA:24409"/>
    </physiologicalReaction>
</comment>
<dbReference type="InterPro" id="IPR011324">
    <property type="entry name" value="Cytotoxic_necrot_fac-like_cat"/>
</dbReference>
<accession>A0A0G1PN07</accession>
<dbReference type="Proteomes" id="UP000034354">
    <property type="component" value="Unassembled WGS sequence"/>
</dbReference>
<reference evidence="11 12" key="1">
    <citation type="journal article" date="2015" name="Nature">
        <title>rRNA introns, odd ribosomes, and small enigmatic genomes across a large radiation of phyla.</title>
        <authorList>
            <person name="Brown C.T."/>
            <person name="Hug L.A."/>
            <person name="Thomas B.C."/>
            <person name="Sharon I."/>
            <person name="Castelle C.J."/>
            <person name="Singh A."/>
            <person name="Wilkins M.J."/>
            <person name="Williams K.H."/>
            <person name="Banfield J.F."/>
        </authorList>
    </citation>
    <scope>NUCLEOTIDE SEQUENCE [LARGE SCALE GENOMIC DNA]</scope>
</reference>
<dbReference type="InterPro" id="IPR038371">
    <property type="entry name" value="Cu_polyphenol_OxRdtase_sf"/>
</dbReference>
<evidence type="ECO:0000256" key="7">
    <source>
        <dbReference type="ARBA" id="ARBA00047989"/>
    </source>
</evidence>
<dbReference type="EMBL" id="LCKW01000041">
    <property type="protein sequence ID" value="KKU06798.1"/>
    <property type="molecule type" value="Genomic_DNA"/>
</dbReference>
<keyword evidence="6" id="KW-0862">Zinc</keyword>
<evidence type="ECO:0000256" key="3">
    <source>
        <dbReference type="ARBA" id="ARBA00022679"/>
    </source>
</evidence>
<evidence type="ECO:0000256" key="4">
    <source>
        <dbReference type="ARBA" id="ARBA00022723"/>
    </source>
</evidence>
<dbReference type="PANTHER" id="PTHR30616">
    <property type="entry name" value="UNCHARACTERIZED PROTEIN YFIH"/>
    <property type="match status" value="1"/>
</dbReference>
<evidence type="ECO:0000313" key="12">
    <source>
        <dbReference type="Proteomes" id="UP000034354"/>
    </source>
</evidence>
<comment type="caution">
    <text evidence="11">The sequence shown here is derived from an EMBL/GenBank/DDBJ whole genome shotgun (WGS) entry which is preliminary data.</text>
</comment>
<dbReference type="NCBIfam" id="TIGR00726">
    <property type="entry name" value="peptidoglycan editing factor PgeF"/>
    <property type="match status" value="1"/>
</dbReference>
<evidence type="ECO:0000256" key="8">
    <source>
        <dbReference type="ARBA" id="ARBA00048968"/>
    </source>
</evidence>
<sequence>MSKFFYFGTSKKSDGQMLLSAGSEAKENREKFFSRIGIDPTQVVGTILEHGTNVTTVVAEDAGKIFEKNDGLITAEKNLCLTVTVSDCLPIFFYDESSGIIGIAHAGWRGVVKGIAREMILKMKQEFSSEPEKIKAIIGPHIKKCHFEIRENILSEFVEYPQFVYRESGKIFVDLEQIIRAQLLEVGVLEENIELSSVCTFCDQSYFSWRRDKPESVVSQVAYVWLE</sequence>
<comment type="similarity">
    <text evidence="2 10">Belongs to the purine nucleoside phosphorylase YfiH/LACC1 family.</text>
</comment>
<dbReference type="SUPFAM" id="SSF64438">
    <property type="entry name" value="CNF1/YfiH-like putative cysteine hydrolases"/>
    <property type="match status" value="1"/>
</dbReference>
<name>A0A0G1PN07_9BACT</name>